<feature type="transmembrane region" description="Helical" evidence="1">
    <location>
        <begin position="21"/>
        <end position="43"/>
    </location>
</feature>
<organism evidence="2 3">
    <name type="scientific">Microlunatus parietis</name>
    <dbReference type="NCBI Taxonomy" id="682979"/>
    <lineage>
        <taxon>Bacteria</taxon>
        <taxon>Bacillati</taxon>
        <taxon>Actinomycetota</taxon>
        <taxon>Actinomycetes</taxon>
        <taxon>Propionibacteriales</taxon>
        <taxon>Propionibacteriaceae</taxon>
        <taxon>Microlunatus</taxon>
    </lineage>
</organism>
<accession>A0A7Y9L6J5</accession>
<dbReference type="RefSeq" id="WP_179747721.1">
    <property type="nucleotide sequence ID" value="NZ_JACCBU010000001.1"/>
</dbReference>
<evidence type="ECO:0000313" key="2">
    <source>
        <dbReference type="EMBL" id="NYE68849.1"/>
    </source>
</evidence>
<gene>
    <name evidence="2" type="ORF">BKA15_000178</name>
</gene>
<keyword evidence="1" id="KW-0812">Transmembrane</keyword>
<protein>
    <submittedName>
        <fullName evidence="2">Uncharacterized protein</fullName>
    </submittedName>
</protein>
<dbReference type="AlphaFoldDB" id="A0A7Y9L6J5"/>
<dbReference type="Proteomes" id="UP000569914">
    <property type="component" value="Unassembled WGS sequence"/>
</dbReference>
<evidence type="ECO:0000313" key="3">
    <source>
        <dbReference type="Proteomes" id="UP000569914"/>
    </source>
</evidence>
<keyword evidence="3" id="KW-1185">Reference proteome</keyword>
<keyword evidence="1" id="KW-1133">Transmembrane helix</keyword>
<name>A0A7Y9L6J5_9ACTN</name>
<sequence>MIPRRRRPGDDPRPRQIDWGLLLLLIIAIELAACLITFALILINTTN</sequence>
<reference evidence="2 3" key="1">
    <citation type="submission" date="2020-07" db="EMBL/GenBank/DDBJ databases">
        <title>Sequencing the genomes of 1000 actinobacteria strains.</title>
        <authorList>
            <person name="Klenk H.-P."/>
        </authorList>
    </citation>
    <scope>NUCLEOTIDE SEQUENCE [LARGE SCALE GENOMIC DNA]</scope>
    <source>
        <strain evidence="2 3">DSM 22083</strain>
    </source>
</reference>
<evidence type="ECO:0000256" key="1">
    <source>
        <dbReference type="SAM" id="Phobius"/>
    </source>
</evidence>
<dbReference type="EMBL" id="JACCBU010000001">
    <property type="protein sequence ID" value="NYE68849.1"/>
    <property type="molecule type" value="Genomic_DNA"/>
</dbReference>
<comment type="caution">
    <text evidence="2">The sequence shown here is derived from an EMBL/GenBank/DDBJ whole genome shotgun (WGS) entry which is preliminary data.</text>
</comment>
<proteinExistence type="predicted"/>
<keyword evidence="1" id="KW-0472">Membrane</keyword>